<dbReference type="EMBL" id="JAAOMP010000041">
    <property type="protein sequence ID" value="MBU2759534.1"/>
    <property type="molecule type" value="Genomic_DNA"/>
</dbReference>
<organism evidence="3 4">
    <name type="scientific">Acidithiobacillus sulfurivorans</name>
    <dbReference type="NCBI Taxonomy" id="1958756"/>
    <lineage>
        <taxon>Bacteria</taxon>
        <taxon>Pseudomonadati</taxon>
        <taxon>Pseudomonadota</taxon>
        <taxon>Acidithiobacillia</taxon>
        <taxon>Acidithiobacillales</taxon>
        <taxon>Acidithiobacillaceae</taxon>
        <taxon>Acidithiobacillus</taxon>
    </lineage>
</organism>
<evidence type="ECO:0000313" key="3">
    <source>
        <dbReference type="EMBL" id="MBU2759534.1"/>
    </source>
</evidence>
<sequence length="273" mass="30191">MKFFDEEHAVNYILSRQDDDGGFCFYRAWGVEESNAPDTFYAVASLTHLTRDVPKQDLLIHFLRKLQSASGDYPSLTIAYFALSTLRLLGTNPDHDPQPALELWMQRLPGAGLVPDRWTSGLRNAARCACLSGEWSISSSAWKNAALALLTLCHNAKGGYGVKANPIDSYHALLLQRALGEAITVADLAFFHDCDDPVLGIRMAPDSSSTNMETTHAALRSFFLQDRAPGFPDAIEQFLSRCQHSQGGFGRSDDAIATLESTWRAVSIWKLLH</sequence>
<dbReference type="RefSeq" id="WP_215883232.1">
    <property type="nucleotide sequence ID" value="NZ_JAAOMP010000041.1"/>
</dbReference>
<evidence type="ECO:0000313" key="4">
    <source>
        <dbReference type="Proteomes" id="UP000755654"/>
    </source>
</evidence>
<dbReference type="InterPro" id="IPR008930">
    <property type="entry name" value="Terpenoid_cyclase/PrenylTrfase"/>
</dbReference>
<evidence type="ECO:0000256" key="1">
    <source>
        <dbReference type="ARBA" id="ARBA00022737"/>
    </source>
</evidence>
<protein>
    <recommendedName>
        <fullName evidence="2">Prenyltransferase alpha-alpha toroid domain-containing protein</fullName>
    </recommendedName>
</protein>
<dbReference type="InterPro" id="IPR001330">
    <property type="entry name" value="Prenyltrans"/>
</dbReference>
<proteinExistence type="predicted"/>
<gene>
    <name evidence="3" type="ORF">HAP95_05060</name>
</gene>
<keyword evidence="4" id="KW-1185">Reference proteome</keyword>
<name>A0ABS5ZWI8_9PROT</name>
<keyword evidence="1" id="KW-0677">Repeat</keyword>
<accession>A0ABS5ZWI8</accession>
<feature type="domain" description="Prenyltransferase alpha-alpha toroid" evidence="2">
    <location>
        <begin position="5"/>
        <end position="69"/>
    </location>
</feature>
<dbReference type="Proteomes" id="UP000755654">
    <property type="component" value="Unassembled WGS sequence"/>
</dbReference>
<reference evidence="3 4" key="1">
    <citation type="journal article" date="2021" name="ISME J.">
        <title>Genomic evolution of the class Acidithiobacillia: deep-branching Proteobacteria living in extreme acidic conditions.</title>
        <authorList>
            <person name="Moya-Beltran A."/>
            <person name="Beard S."/>
            <person name="Rojas-Villalobos C."/>
            <person name="Issotta F."/>
            <person name="Gallardo Y."/>
            <person name="Ulloa R."/>
            <person name="Giaveno A."/>
            <person name="Degli Esposti M."/>
            <person name="Johnson D.B."/>
            <person name="Quatrini R."/>
        </authorList>
    </citation>
    <scope>NUCLEOTIDE SEQUENCE [LARGE SCALE GENOMIC DNA]</scope>
    <source>
        <strain evidence="3 4">RW2</strain>
    </source>
</reference>
<dbReference type="SUPFAM" id="SSF48239">
    <property type="entry name" value="Terpenoid cyclases/Protein prenyltransferases"/>
    <property type="match status" value="1"/>
</dbReference>
<comment type="caution">
    <text evidence="3">The sequence shown here is derived from an EMBL/GenBank/DDBJ whole genome shotgun (WGS) entry which is preliminary data.</text>
</comment>
<dbReference type="Pfam" id="PF00432">
    <property type="entry name" value="Prenyltrans"/>
    <property type="match status" value="1"/>
</dbReference>
<evidence type="ECO:0000259" key="2">
    <source>
        <dbReference type="Pfam" id="PF00432"/>
    </source>
</evidence>
<dbReference type="Gene3D" id="1.50.10.20">
    <property type="match status" value="2"/>
</dbReference>